<dbReference type="PANTHER" id="PTHR11905">
    <property type="entry name" value="ADAM A DISINTEGRIN AND METALLOPROTEASE DOMAIN"/>
    <property type="match status" value="1"/>
</dbReference>
<keyword evidence="2" id="KW-0812">Transmembrane</keyword>
<evidence type="ECO:0000256" key="3">
    <source>
        <dbReference type="ARBA" id="ARBA00022989"/>
    </source>
</evidence>
<feature type="binding site" evidence="8">
    <location>
        <position position="49"/>
    </location>
    <ligand>
        <name>Zn(2+)</name>
        <dbReference type="ChEBI" id="CHEBI:29105"/>
        <note>catalytic</note>
    </ligand>
</feature>
<evidence type="ECO:0000259" key="12">
    <source>
        <dbReference type="PROSITE" id="PS50215"/>
    </source>
</evidence>
<keyword evidence="14" id="KW-1185">Reference proteome</keyword>
<evidence type="ECO:0000256" key="2">
    <source>
        <dbReference type="ARBA" id="ARBA00022692"/>
    </source>
</evidence>
<feature type="domain" description="EGF-like" evidence="10">
    <location>
        <begin position="356"/>
        <end position="393"/>
    </location>
</feature>
<evidence type="ECO:0000259" key="10">
    <source>
        <dbReference type="PROSITE" id="PS50026"/>
    </source>
</evidence>
<dbReference type="InterPro" id="IPR006586">
    <property type="entry name" value="ADAM_Cys-rich"/>
</dbReference>
<dbReference type="EMBL" id="CAJPIZ010000374">
    <property type="protein sequence ID" value="CAG2101270.1"/>
    <property type="molecule type" value="Genomic_DNA"/>
</dbReference>
<keyword evidence="7" id="KW-0245">EGF-like domain</keyword>
<feature type="compositionally biased region" description="Basic and acidic residues" evidence="9">
    <location>
        <begin position="1026"/>
        <end position="1036"/>
    </location>
</feature>
<dbReference type="PROSITE" id="PS50215">
    <property type="entry name" value="ADAM_MEPRO"/>
    <property type="match status" value="1"/>
</dbReference>
<feature type="binding site" evidence="8">
    <location>
        <position position="55"/>
    </location>
    <ligand>
        <name>Zn(2+)</name>
        <dbReference type="ChEBI" id="CHEBI:29105"/>
        <note>catalytic</note>
    </ligand>
</feature>
<comment type="caution">
    <text evidence="7">Lacks conserved residue(s) required for the propagation of feature annotation.</text>
</comment>
<evidence type="ECO:0000256" key="7">
    <source>
        <dbReference type="PROSITE-ProRule" id="PRU00076"/>
    </source>
</evidence>
<dbReference type="InterPro" id="IPR036436">
    <property type="entry name" value="Disintegrin_dom_sf"/>
</dbReference>
<evidence type="ECO:0000256" key="1">
    <source>
        <dbReference type="ARBA" id="ARBA00004167"/>
    </source>
</evidence>
<comment type="subcellular location">
    <subcellularLocation>
        <location evidence="1">Membrane</location>
        <topology evidence="1">Single-pass membrane protein</topology>
    </subcellularLocation>
</comment>
<dbReference type="SUPFAM" id="SSF57552">
    <property type="entry name" value="Blood coagulation inhibitor (disintegrin)"/>
    <property type="match status" value="1"/>
</dbReference>
<dbReference type="InterPro" id="IPR001590">
    <property type="entry name" value="Peptidase_M12B"/>
</dbReference>
<dbReference type="AlphaFoldDB" id="A0A7R9KF93"/>
<dbReference type="EMBL" id="OC854949">
    <property type="protein sequence ID" value="CAD7620840.1"/>
    <property type="molecule type" value="Genomic_DNA"/>
</dbReference>
<reference evidence="13" key="1">
    <citation type="submission" date="2020-11" db="EMBL/GenBank/DDBJ databases">
        <authorList>
            <person name="Tran Van P."/>
        </authorList>
    </citation>
    <scope>NUCLEOTIDE SEQUENCE</scope>
</reference>
<keyword evidence="5 7" id="KW-1015">Disulfide bond</keyword>
<feature type="region of interest" description="Disordered" evidence="9">
    <location>
        <begin position="824"/>
        <end position="855"/>
    </location>
</feature>
<evidence type="ECO:0000256" key="4">
    <source>
        <dbReference type="ARBA" id="ARBA00023136"/>
    </source>
</evidence>
<dbReference type="Gene3D" id="2.10.25.10">
    <property type="entry name" value="Laminin"/>
    <property type="match status" value="1"/>
</dbReference>
<feature type="compositionally biased region" description="Basic and acidic residues" evidence="9">
    <location>
        <begin position="728"/>
        <end position="741"/>
    </location>
</feature>
<dbReference type="Pfam" id="PF00200">
    <property type="entry name" value="Disintegrin"/>
    <property type="match status" value="1"/>
</dbReference>
<feature type="region of interest" description="Disordered" evidence="9">
    <location>
        <begin position="787"/>
        <end position="811"/>
    </location>
</feature>
<keyword evidence="8" id="KW-0862">Zinc</keyword>
<feature type="domain" description="Disintegrin" evidence="11">
    <location>
        <begin position="121"/>
        <end position="209"/>
    </location>
</feature>
<dbReference type="GO" id="GO:0006508">
    <property type="term" value="P:proteolysis"/>
    <property type="evidence" value="ECO:0007669"/>
    <property type="project" value="InterPro"/>
</dbReference>
<proteinExistence type="predicted"/>
<dbReference type="Gene3D" id="4.10.70.10">
    <property type="entry name" value="Disintegrin domain"/>
    <property type="match status" value="1"/>
</dbReference>
<feature type="disulfide bond" evidence="7">
    <location>
        <begin position="383"/>
        <end position="392"/>
    </location>
</feature>
<dbReference type="OrthoDB" id="5951731at2759"/>
<evidence type="ECO:0000259" key="11">
    <source>
        <dbReference type="PROSITE" id="PS50214"/>
    </source>
</evidence>
<feature type="region of interest" description="Disordered" evidence="9">
    <location>
        <begin position="718"/>
        <end position="756"/>
    </location>
</feature>
<feature type="region of interest" description="Disordered" evidence="9">
    <location>
        <begin position="587"/>
        <end position="624"/>
    </location>
</feature>
<dbReference type="FunFam" id="4.10.70.10:FF:000001">
    <property type="entry name" value="Disintegrin and metalloproteinase domain-containing protein 22"/>
    <property type="match status" value="1"/>
</dbReference>
<dbReference type="InterPro" id="IPR001762">
    <property type="entry name" value="Disintegrin_dom"/>
</dbReference>
<feature type="binding site" evidence="8">
    <location>
        <position position="45"/>
    </location>
    <ligand>
        <name>Zn(2+)</name>
        <dbReference type="ChEBI" id="CHEBI:29105"/>
        <note>catalytic</note>
    </ligand>
</feature>
<dbReference type="GO" id="GO:0046872">
    <property type="term" value="F:metal ion binding"/>
    <property type="evidence" value="ECO:0007669"/>
    <property type="project" value="UniProtKB-KW"/>
</dbReference>
<gene>
    <name evidence="13" type="ORF">OSB1V03_LOCUS1321</name>
</gene>
<dbReference type="Pfam" id="PF01421">
    <property type="entry name" value="Reprolysin"/>
    <property type="match status" value="1"/>
</dbReference>
<dbReference type="Gene3D" id="3.40.390.10">
    <property type="entry name" value="Collagenase (Catalytic Domain)"/>
    <property type="match status" value="1"/>
</dbReference>
<dbReference type="PROSITE" id="PS50026">
    <property type="entry name" value="EGF_3"/>
    <property type="match status" value="1"/>
</dbReference>
<dbReference type="Pfam" id="PF08516">
    <property type="entry name" value="ADAM_CR"/>
    <property type="match status" value="1"/>
</dbReference>
<dbReference type="Proteomes" id="UP000759131">
    <property type="component" value="Unassembled WGS sequence"/>
</dbReference>
<organism evidence="13">
    <name type="scientific">Medioppia subpectinata</name>
    <dbReference type="NCBI Taxonomy" id="1979941"/>
    <lineage>
        <taxon>Eukaryota</taxon>
        <taxon>Metazoa</taxon>
        <taxon>Ecdysozoa</taxon>
        <taxon>Arthropoda</taxon>
        <taxon>Chelicerata</taxon>
        <taxon>Arachnida</taxon>
        <taxon>Acari</taxon>
        <taxon>Acariformes</taxon>
        <taxon>Sarcoptiformes</taxon>
        <taxon>Oribatida</taxon>
        <taxon>Brachypylina</taxon>
        <taxon>Oppioidea</taxon>
        <taxon>Oppiidae</taxon>
        <taxon>Medioppia</taxon>
    </lineage>
</organism>
<dbReference type="InterPro" id="IPR000742">
    <property type="entry name" value="EGF"/>
</dbReference>
<evidence type="ECO:0000256" key="9">
    <source>
        <dbReference type="SAM" id="MobiDB-lite"/>
    </source>
</evidence>
<dbReference type="SUPFAM" id="SSF55486">
    <property type="entry name" value="Metalloproteases ('zincins'), catalytic domain"/>
    <property type="match status" value="1"/>
</dbReference>
<dbReference type="PANTHER" id="PTHR11905:SF237">
    <property type="entry name" value="MIND-MELD, ISOFORM J"/>
    <property type="match status" value="1"/>
</dbReference>
<dbReference type="PROSITE" id="PS00022">
    <property type="entry name" value="EGF_1"/>
    <property type="match status" value="1"/>
</dbReference>
<dbReference type="PROSITE" id="PS01186">
    <property type="entry name" value="EGF_2"/>
    <property type="match status" value="1"/>
</dbReference>
<dbReference type="PROSITE" id="PS00427">
    <property type="entry name" value="DISINTEGRIN_1"/>
    <property type="match status" value="1"/>
</dbReference>
<sequence>MKGKPFRGGEVGMAVPDSICTAKAVGVSQDSNIYEPHLVASTVTHMLGHNIGMGHDEDSKDDNNNCKCSDWWGCIMAKNILGEDRIQPFHFSQCSLDDYNNALQIGHGICLFNKPNQLEDFRSCGNGVIEEEEECDCGSFQECIEKDPCCDPITCKLRQEAECSTGPCCVNCKLKGLGHVCRISNDECDLPEVCDGKSGKCPSDIFKKNGNICLGGKGFCFHGECPTLDNQCSVIWGKGSRASELICFQQFNAQGTIRGNCGQDTNGNHLKCTQENLMCGSLQCQHGNQVPFSKGMDKEYSRTMVYTNGAEFECKVARGSIRADIADMGLIQDGTKCSDNKICVNQTCISIDLYIEPGDCMTNNVALTCSGHGVCSNVNSCACDNGWTGSDCSEKSTYIMTTPEPTEAIPVTPKSNEALTTPKTISELIKETTLTKEYDNKKKSLSAAYLVMILVSIVGGIWLKIQFSEKRRSLMPGKAERAQLKKQLNRKGSGAVNENDPFNENVSRIITFGSMPSYREDKMQEMKRHKDSLRNDSQNDMEAHNRLLNETSQFIELSPNNLSKMGHHVAPEKGILKHMAAMAAASAAGAAQSDTNHMNERWNDLSPSDGQESHSDNNRNSDAFSDIERLKGMNGYHEEMLEALQSSSRDLGRHTSPSSDAAKKAFLDSIPEYGGLGHLKATDSQVSGSDDDSVPPCGPIRIRNLEDLLRQLEKQNLHSTGLSPCGSEDIRLSEPESDRHLYSSSGAGSRGHLPSAHTYHSSALSALESHLVEQDLAYLLGCHRQSDHHMGIPPPPPPPQQSSTSSSIPIGPPSLCPYTQKILELQPPSPSTTTSTTTSTVHDHNREDDENGSALDTDLSGDAAFYGTGVCQPMLRSASEEALPVSLSCDFTVSGQLSLKNKDIFKLSSDSYNGCQTNQVFTTSVVLPTHCAEQAITAGTASAATIAARVATSSDPIPAPTLPTDAKPVTAATAPDGQQLLHSSAPLDRKSPKTISRFTVTLVAKETTLDEPTTATTPQQSIPPQSHKDKGKDSKKATKKKSKKKYPEYKV</sequence>
<feature type="domain" description="Peptidase M12B" evidence="12">
    <location>
        <begin position="1"/>
        <end position="115"/>
    </location>
</feature>
<feature type="region of interest" description="Disordered" evidence="9">
    <location>
        <begin position="1006"/>
        <end position="1051"/>
    </location>
</feature>
<keyword evidence="4" id="KW-0472">Membrane</keyword>
<evidence type="ECO:0000313" key="14">
    <source>
        <dbReference type="Proteomes" id="UP000759131"/>
    </source>
</evidence>
<dbReference type="SMART" id="SM00608">
    <property type="entry name" value="ACR"/>
    <property type="match status" value="1"/>
</dbReference>
<dbReference type="InterPro" id="IPR018358">
    <property type="entry name" value="Disintegrin_CS"/>
</dbReference>
<dbReference type="Pfam" id="PF23106">
    <property type="entry name" value="EGF_Teneurin"/>
    <property type="match status" value="1"/>
</dbReference>
<keyword evidence="8" id="KW-0479">Metal-binding</keyword>
<evidence type="ECO:0000256" key="5">
    <source>
        <dbReference type="ARBA" id="ARBA00023157"/>
    </source>
</evidence>
<name>A0A7R9KF93_9ACAR</name>
<keyword evidence="3" id="KW-1133">Transmembrane helix</keyword>
<protein>
    <submittedName>
        <fullName evidence="13">Uncharacterized protein</fullName>
    </submittedName>
</protein>
<feature type="disulfide bond" evidence="6">
    <location>
        <begin position="181"/>
        <end position="201"/>
    </location>
</feature>
<evidence type="ECO:0000256" key="6">
    <source>
        <dbReference type="PROSITE-ProRule" id="PRU00068"/>
    </source>
</evidence>
<accession>A0A7R9KF93</accession>
<dbReference type="SMART" id="SM00050">
    <property type="entry name" value="DISIN"/>
    <property type="match status" value="1"/>
</dbReference>
<feature type="region of interest" description="Disordered" evidence="9">
    <location>
        <begin position="678"/>
        <end position="699"/>
    </location>
</feature>
<dbReference type="GO" id="GO:0016020">
    <property type="term" value="C:membrane"/>
    <property type="evidence" value="ECO:0007669"/>
    <property type="project" value="UniProtKB-SubCell"/>
</dbReference>
<evidence type="ECO:0000313" key="13">
    <source>
        <dbReference type="EMBL" id="CAD7620840.1"/>
    </source>
</evidence>
<evidence type="ECO:0000256" key="8">
    <source>
        <dbReference type="PROSITE-ProRule" id="PRU00276"/>
    </source>
</evidence>
<dbReference type="GO" id="GO:0004222">
    <property type="term" value="F:metalloendopeptidase activity"/>
    <property type="evidence" value="ECO:0007669"/>
    <property type="project" value="InterPro"/>
</dbReference>
<feature type="compositionally biased region" description="Low complexity" evidence="9">
    <location>
        <begin position="831"/>
        <end position="840"/>
    </location>
</feature>
<dbReference type="PROSITE" id="PS50214">
    <property type="entry name" value="DISINTEGRIN_2"/>
    <property type="match status" value="1"/>
</dbReference>
<dbReference type="InterPro" id="IPR024079">
    <property type="entry name" value="MetalloPept_cat_dom_sf"/>
</dbReference>